<dbReference type="PANTHER" id="PTHR10655:SF63">
    <property type="entry name" value="PHOSPHOLIPASE_CARBOXYLESTERASE_THIOESTERASE DOMAIN-CONTAINING PROTEIN"/>
    <property type="match status" value="1"/>
</dbReference>
<dbReference type="SUPFAM" id="SSF53474">
    <property type="entry name" value="alpha/beta-Hydrolases"/>
    <property type="match status" value="1"/>
</dbReference>
<accession>A0AAN7UD59</accession>
<name>A0AAN7UD59_9PEZI</name>
<dbReference type="InterPro" id="IPR029058">
    <property type="entry name" value="AB_hydrolase_fold"/>
</dbReference>
<dbReference type="GO" id="GO:0052689">
    <property type="term" value="F:carboxylic ester hydrolase activity"/>
    <property type="evidence" value="ECO:0007669"/>
    <property type="project" value="TreeGrafter"/>
</dbReference>
<proteinExistence type="inferred from homology"/>
<dbReference type="InterPro" id="IPR050565">
    <property type="entry name" value="LYPA1-2/EST-like"/>
</dbReference>
<dbReference type="GO" id="GO:0005737">
    <property type="term" value="C:cytoplasm"/>
    <property type="evidence" value="ECO:0007669"/>
    <property type="project" value="TreeGrafter"/>
</dbReference>
<dbReference type="Proteomes" id="UP001305414">
    <property type="component" value="Unassembled WGS sequence"/>
</dbReference>
<dbReference type="AlphaFoldDB" id="A0AAN7UD59"/>
<evidence type="ECO:0000313" key="3">
    <source>
        <dbReference type="EMBL" id="KAK5625257.1"/>
    </source>
</evidence>
<gene>
    <name evidence="3" type="ORF">RRF57_000973</name>
</gene>
<evidence type="ECO:0000259" key="2">
    <source>
        <dbReference type="Pfam" id="PF02230"/>
    </source>
</evidence>
<dbReference type="Gene3D" id="3.40.50.1820">
    <property type="entry name" value="alpha/beta hydrolase"/>
    <property type="match status" value="1"/>
</dbReference>
<comment type="caution">
    <text evidence="3">The sequence shown here is derived from an EMBL/GenBank/DDBJ whole genome shotgun (WGS) entry which is preliminary data.</text>
</comment>
<dbReference type="Pfam" id="PF02230">
    <property type="entry name" value="Abhydrolase_2"/>
    <property type="match status" value="1"/>
</dbReference>
<evidence type="ECO:0000313" key="4">
    <source>
        <dbReference type="Proteomes" id="UP001305414"/>
    </source>
</evidence>
<reference evidence="3 4" key="1">
    <citation type="submission" date="2023-10" db="EMBL/GenBank/DDBJ databases">
        <title>Draft genome sequence of Xylaria bambusicola isolate GMP-LS, the root and basal stem rot pathogen of sugarcane in Indonesia.</title>
        <authorList>
            <person name="Selvaraj P."/>
            <person name="Muralishankar V."/>
            <person name="Muruganantham S."/>
            <person name="Sp S."/>
            <person name="Haryani S."/>
            <person name="Lau K.J.X."/>
            <person name="Naqvi N.I."/>
        </authorList>
    </citation>
    <scope>NUCLEOTIDE SEQUENCE [LARGE SCALE GENOMIC DNA]</scope>
    <source>
        <strain evidence="3">GMP-LS</strain>
    </source>
</reference>
<evidence type="ECO:0000256" key="1">
    <source>
        <dbReference type="ARBA" id="ARBA00006499"/>
    </source>
</evidence>
<organism evidence="3 4">
    <name type="scientific">Xylaria bambusicola</name>
    <dbReference type="NCBI Taxonomy" id="326684"/>
    <lineage>
        <taxon>Eukaryota</taxon>
        <taxon>Fungi</taxon>
        <taxon>Dikarya</taxon>
        <taxon>Ascomycota</taxon>
        <taxon>Pezizomycotina</taxon>
        <taxon>Sordariomycetes</taxon>
        <taxon>Xylariomycetidae</taxon>
        <taxon>Xylariales</taxon>
        <taxon>Xylariaceae</taxon>
        <taxon>Xylaria</taxon>
    </lineage>
</organism>
<comment type="similarity">
    <text evidence="1">Belongs to the AB hydrolase superfamily. AB hydrolase 2 family.</text>
</comment>
<dbReference type="InterPro" id="IPR003140">
    <property type="entry name" value="PLipase/COase/thioEstase"/>
</dbReference>
<keyword evidence="4" id="KW-1185">Reference proteome</keyword>
<sequence>MISTVSLPAHNEHTHTVIYLHGHCSSAHVVSQQLWETRDCRGESVQHIFPSVKWVFPQADEIFVTRLDQTMREWFDLVDIQDPNKRRELQDPGLQDVVPQLVELVEYEGRIVGLENVILAGISQGCATAIHVLLNLRGQNRRLCAFIGTSGWMSLGGSSAQESRELLGLEIAGPSDAVYRNTPVFICHCADDPSVPIKQGRQLRDTLIAYGMTVTWKEYPTGGHWINCPQGVEDIADFLRAQGLARNRYS</sequence>
<feature type="domain" description="Phospholipase/carboxylesterase/thioesterase" evidence="2">
    <location>
        <begin position="10"/>
        <end position="240"/>
    </location>
</feature>
<dbReference type="EMBL" id="JAWHQM010000002">
    <property type="protein sequence ID" value="KAK5625257.1"/>
    <property type="molecule type" value="Genomic_DNA"/>
</dbReference>
<dbReference type="GO" id="GO:0008474">
    <property type="term" value="F:palmitoyl-(protein) hydrolase activity"/>
    <property type="evidence" value="ECO:0007669"/>
    <property type="project" value="TreeGrafter"/>
</dbReference>
<protein>
    <recommendedName>
        <fullName evidence="2">Phospholipase/carboxylesterase/thioesterase domain-containing protein</fullName>
    </recommendedName>
</protein>
<dbReference type="PANTHER" id="PTHR10655">
    <property type="entry name" value="LYSOPHOSPHOLIPASE-RELATED"/>
    <property type="match status" value="1"/>
</dbReference>